<evidence type="ECO:0000313" key="6">
    <source>
        <dbReference type="Proteomes" id="UP000036850"/>
    </source>
</evidence>
<evidence type="ECO:0000313" key="5">
    <source>
        <dbReference type="EMBL" id="KNC66750.1"/>
    </source>
</evidence>
<dbReference type="PATRIC" id="fig|43658.6.peg.605"/>
<evidence type="ECO:0000256" key="1">
    <source>
        <dbReference type="ARBA" id="ARBA00010923"/>
    </source>
</evidence>
<comment type="caution">
    <text evidence="5">The sequence shown here is derived from an EMBL/GenBank/DDBJ whole genome shotgun (WGS) entry which is preliminary data.</text>
</comment>
<dbReference type="GO" id="GO:0009307">
    <property type="term" value="P:DNA restriction-modification system"/>
    <property type="evidence" value="ECO:0007669"/>
    <property type="project" value="UniProtKB-KW"/>
</dbReference>
<dbReference type="PANTHER" id="PTHR30408:SF12">
    <property type="entry name" value="TYPE I RESTRICTION ENZYME MJAVIII SPECIFICITY SUBUNIT"/>
    <property type="match status" value="1"/>
</dbReference>
<dbReference type="SUPFAM" id="SSF116734">
    <property type="entry name" value="DNA methylase specificity domain"/>
    <property type="match status" value="2"/>
</dbReference>
<proteinExistence type="inferred from homology"/>
<accession>A0A0L0EQU9</accession>
<evidence type="ECO:0000256" key="2">
    <source>
        <dbReference type="ARBA" id="ARBA00022747"/>
    </source>
</evidence>
<dbReference type="Pfam" id="PF01420">
    <property type="entry name" value="Methylase_S"/>
    <property type="match status" value="1"/>
</dbReference>
<sequence>MFEIIVDIPNYAGWNRKSIDQLCSIARRGTAPVYVENSSIKAIGQRCVTHGDFEPIFARPHSEKATSNILEAEKNDVLLNSTGTGTIGRSVIFDDPGKYIVDGHVTVLRPHKELVDSRWLNAVIRSKWFQSHLERFCYTGSTNQLELSRTYLNSSSLPIPPEEEQSQIGDVLDAIDTQIRETEAIIAKLQQVKQGLLHDLLTRGVDENGELRPSYEDAPELYKSSELGWIPVNWTCMNIGEAITKKYIMEVQDGNHGEIHPKTSDFVKDGVPFIMANDIQNNKINFDKCYRITEKQYESLRIGFSTASDVLLSHKGTVGQVAIVPDDCEKIMLTPQVTYYRCDAEQLAPQYLSCWFLGSYFQKILSALSAQSTRAYIGILAQRELPLLFPPKREQLMISERYSSIYNRYDFELTYLKKLKLKKSGLMDDLLTGKVRVTELLKQKQAS</sequence>
<dbReference type="Gene3D" id="1.10.287.1120">
    <property type="entry name" value="Bipartite methylase S protein"/>
    <property type="match status" value="1"/>
</dbReference>
<name>A0A0L0EQU9_9GAMM</name>
<protein>
    <recommendedName>
        <fullName evidence="4">Type I restriction modification DNA specificity domain-containing protein</fullName>
    </recommendedName>
</protein>
<gene>
    <name evidence="5" type="ORF">AC626_15010</name>
</gene>
<dbReference type="AlphaFoldDB" id="A0A0L0EQU9"/>
<comment type="similarity">
    <text evidence="1">Belongs to the type-I restriction system S methylase family.</text>
</comment>
<keyword evidence="2" id="KW-0680">Restriction system</keyword>
<dbReference type="Proteomes" id="UP000036850">
    <property type="component" value="Unassembled WGS sequence"/>
</dbReference>
<dbReference type="PANTHER" id="PTHR30408">
    <property type="entry name" value="TYPE-1 RESTRICTION ENZYME ECOKI SPECIFICITY PROTEIN"/>
    <property type="match status" value="1"/>
</dbReference>
<reference evidence="6" key="1">
    <citation type="submission" date="2015-07" db="EMBL/GenBank/DDBJ databases">
        <title>Draft genome sequence of a Pseudoalteromonas rubra strain, OCN096, isolated from Kaneohe Bay, Oahu, Hawaii.</title>
        <authorList>
            <person name="Beurmann S."/>
            <person name="Ushijima B."/>
            <person name="Belcaid M."/>
            <person name="Callahan S.M."/>
            <person name="Aeby G.S."/>
        </authorList>
    </citation>
    <scope>NUCLEOTIDE SEQUENCE [LARGE SCALE GENOMIC DNA]</scope>
    <source>
        <strain evidence="6">OCN096</strain>
    </source>
</reference>
<dbReference type="Gene3D" id="3.90.220.20">
    <property type="entry name" value="DNA methylase specificity domains"/>
    <property type="match status" value="2"/>
</dbReference>
<dbReference type="InterPro" id="IPR052021">
    <property type="entry name" value="Type-I_RS_S_subunit"/>
</dbReference>
<dbReference type="EMBL" id="LFZX01000121">
    <property type="protein sequence ID" value="KNC66750.1"/>
    <property type="molecule type" value="Genomic_DNA"/>
</dbReference>
<dbReference type="InterPro" id="IPR044946">
    <property type="entry name" value="Restrct_endonuc_typeI_TRD_sf"/>
</dbReference>
<feature type="domain" description="Type I restriction modification DNA specificity" evidence="4">
    <location>
        <begin position="13"/>
        <end position="190"/>
    </location>
</feature>
<evidence type="ECO:0000259" key="4">
    <source>
        <dbReference type="Pfam" id="PF01420"/>
    </source>
</evidence>
<organism evidence="5 6">
    <name type="scientific">Pseudoalteromonas rubra</name>
    <dbReference type="NCBI Taxonomy" id="43658"/>
    <lineage>
        <taxon>Bacteria</taxon>
        <taxon>Pseudomonadati</taxon>
        <taxon>Pseudomonadota</taxon>
        <taxon>Gammaproteobacteria</taxon>
        <taxon>Alteromonadales</taxon>
        <taxon>Pseudoalteromonadaceae</taxon>
        <taxon>Pseudoalteromonas</taxon>
    </lineage>
</organism>
<dbReference type="InterPro" id="IPR000055">
    <property type="entry name" value="Restrct_endonuc_typeI_TRD"/>
</dbReference>
<dbReference type="GO" id="GO:0003677">
    <property type="term" value="F:DNA binding"/>
    <property type="evidence" value="ECO:0007669"/>
    <property type="project" value="UniProtKB-KW"/>
</dbReference>
<evidence type="ECO:0000256" key="3">
    <source>
        <dbReference type="ARBA" id="ARBA00023125"/>
    </source>
</evidence>
<keyword evidence="3" id="KW-0238">DNA-binding</keyword>